<name>A0A9P1GAU0_9DINO</name>
<reference evidence="2" key="1">
    <citation type="submission" date="2022-10" db="EMBL/GenBank/DDBJ databases">
        <authorList>
            <person name="Chen Y."/>
            <person name="Dougan E. K."/>
            <person name="Chan C."/>
            <person name="Rhodes N."/>
            <person name="Thang M."/>
        </authorList>
    </citation>
    <scope>NUCLEOTIDE SEQUENCE</scope>
</reference>
<accession>A0A9P1GAU0</accession>
<keyword evidence="4" id="KW-1185">Reference proteome</keyword>
<evidence type="ECO:0000313" key="2">
    <source>
        <dbReference type="EMBL" id="CAI4006087.1"/>
    </source>
</evidence>
<feature type="domain" description="AB hydrolase-1" evidence="1">
    <location>
        <begin position="65"/>
        <end position="107"/>
    </location>
</feature>
<comment type="caution">
    <text evidence="2">The sequence shown here is derived from an EMBL/GenBank/DDBJ whole genome shotgun (WGS) entry which is preliminary data.</text>
</comment>
<protein>
    <submittedName>
        <fullName evidence="3">AB hydrolase-1 domain-containing protein</fullName>
    </submittedName>
</protein>
<dbReference type="PANTHER" id="PTHR46438">
    <property type="entry name" value="ALPHA/BETA-HYDROLASES SUPERFAMILY PROTEIN"/>
    <property type="match status" value="1"/>
</dbReference>
<dbReference type="EMBL" id="CAMXCT020003758">
    <property type="protein sequence ID" value="CAL1159462.1"/>
    <property type="molecule type" value="Genomic_DNA"/>
</dbReference>
<proteinExistence type="predicted"/>
<dbReference type="EMBL" id="CAMXCT030003758">
    <property type="protein sequence ID" value="CAL4793399.1"/>
    <property type="molecule type" value="Genomic_DNA"/>
</dbReference>
<evidence type="ECO:0000313" key="3">
    <source>
        <dbReference type="EMBL" id="CAL4793399.1"/>
    </source>
</evidence>
<feature type="non-terminal residue" evidence="2">
    <location>
        <position position="362"/>
    </location>
</feature>
<dbReference type="Pfam" id="PF00561">
    <property type="entry name" value="Abhydrolase_1"/>
    <property type="match status" value="1"/>
</dbReference>
<reference evidence="3 4" key="2">
    <citation type="submission" date="2024-05" db="EMBL/GenBank/DDBJ databases">
        <authorList>
            <person name="Chen Y."/>
            <person name="Shah S."/>
            <person name="Dougan E. K."/>
            <person name="Thang M."/>
            <person name="Chan C."/>
        </authorList>
    </citation>
    <scope>NUCLEOTIDE SEQUENCE [LARGE SCALE GENOMIC DNA]</scope>
</reference>
<evidence type="ECO:0000259" key="1">
    <source>
        <dbReference type="Pfam" id="PF00561"/>
    </source>
</evidence>
<keyword evidence="3" id="KW-0378">Hydrolase</keyword>
<dbReference type="InterPro" id="IPR029058">
    <property type="entry name" value="AB_hydrolase_fold"/>
</dbReference>
<dbReference type="OrthoDB" id="408373at2759"/>
<dbReference type="AlphaFoldDB" id="A0A9P1GAU0"/>
<dbReference type="InterPro" id="IPR000073">
    <property type="entry name" value="AB_hydrolase_1"/>
</dbReference>
<gene>
    <name evidence="2" type="ORF">C1SCF055_LOCUS31759</name>
</gene>
<dbReference type="EMBL" id="CAMXCT010003758">
    <property type="protein sequence ID" value="CAI4006087.1"/>
    <property type="molecule type" value="Genomic_DNA"/>
</dbReference>
<sequence>DLRHLRLSTSQVQRMGLAVDLHLSSRDPSNESGTELSEATVVSGDAGEVFCQVRYQVLGEKNDGPCVLMLHGLLVNADHWRQNLPPLAEAGLRVYALDLLGNGYTDKLDPVSQEAASINGERNRDLRDVETNLVLGQGVRKKVFAARYEGKVGKIEPFLKDILWDRCPALSEMSFDGPIKVELLEGDMLTSRIIMAVDETTHPAASPELCLQAAIDRPEQIQGLLLVNPRLGTGRFHVKLLEHLRTVGGPVISGVQSILRVGKLLYDLLKSESSVTEILKEPYYNTSQVTSELVQVLRAPLLLEGALESTLVTWTARDFCLLGTTRSLDAFAKSSGIGRIFGREETRGVVNDLILAFVQNLS</sequence>
<dbReference type="GO" id="GO:0016787">
    <property type="term" value="F:hydrolase activity"/>
    <property type="evidence" value="ECO:0007669"/>
    <property type="project" value="UniProtKB-KW"/>
</dbReference>
<dbReference type="Proteomes" id="UP001152797">
    <property type="component" value="Unassembled WGS sequence"/>
</dbReference>
<dbReference type="PANTHER" id="PTHR46438:SF12">
    <property type="entry name" value="ALPHA_BETA-HYDROLASES SUPERFAMILY PROTEIN"/>
    <property type="match status" value="1"/>
</dbReference>
<dbReference type="SUPFAM" id="SSF53474">
    <property type="entry name" value="alpha/beta-Hydrolases"/>
    <property type="match status" value="1"/>
</dbReference>
<organism evidence="2">
    <name type="scientific">Cladocopium goreaui</name>
    <dbReference type="NCBI Taxonomy" id="2562237"/>
    <lineage>
        <taxon>Eukaryota</taxon>
        <taxon>Sar</taxon>
        <taxon>Alveolata</taxon>
        <taxon>Dinophyceae</taxon>
        <taxon>Suessiales</taxon>
        <taxon>Symbiodiniaceae</taxon>
        <taxon>Cladocopium</taxon>
    </lineage>
</organism>
<evidence type="ECO:0000313" key="4">
    <source>
        <dbReference type="Proteomes" id="UP001152797"/>
    </source>
</evidence>
<dbReference type="Gene3D" id="3.40.50.1820">
    <property type="entry name" value="alpha/beta hydrolase"/>
    <property type="match status" value="1"/>
</dbReference>
<feature type="non-terminal residue" evidence="2">
    <location>
        <position position="1"/>
    </location>
</feature>